<dbReference type="EMBL" id="QGKY02000089">
    <property type="protein sequence ID" value="KAF2610021.1"/>
    <property type="molecule type" value="Genomic_DNA"/>
</dbReference>
<comment type="caution">
    <text evidence="1">The sequence shown here is derived from an EMBL/GenBank/DDBJ whole genome shotgun (WGS) entry which is preliminary data.</text>
</comment>
<proteinExistence type="predicted"/>
<sequence>MRKKKSTTRRRRLLLSSRSVSHGVFSLQSYHRRLSVVEIHMGKLSTSKQVYEK</sequence>
<name>A0A8S9LW26_BRACR</name>
<dbReference type="AlphaFoldDB" id="A0A8S9LW26"/>
<accession>A0A8S9LW26</accession>
<evidence type="ECO:0000313" key="1">
    <source>
        <dbReference type="EMBL" id="KAF2610021.1"/>
    </source>
</evidence>
<protein>
    <submittedName>
        <fullName evidence="1">Uncharacterized protein</fullName>
    </submittedName>
</protein>
<reference evidence="1" key="1">
    <citation type="submission" date="2019-12" db="EMBL/GenBank/DDBJ databases">
        <title>Genome sequencing and annotation of Brassica cretica.</title>
        <authorList>
            <person name="Studholme D.J."/>
            <person name="Sarris P.F."/>
        </authorList>
    </citation>
    <scope>NUCLEOTIDE SEQUENCE</scope>
    <source>
        <strain evidence="1">PFS-102/07</strain>
        <tissue evidence="1">Leaf</tissue>
    </source>
</reference>
<organism evidence="1">
    <name type="scientific">Brassica cretica</name>
    <name type="common">Mustard</name>
    <dbReference type="NCBI Taxonomy" id="69181"/>
    <lineage>
        <taxon>Eukaryota</taxon>
        <taxon>Viridiplantae</taxon>
        <taxon>Streptophyta</taxon>
        <taxon>Embryophyta</taxon>
        <taxon>Tracheophyta</taxon>
        <taxon>Spermatophyta</taxon>
        <taxon>Magnoliopsida</taxon>
        <taxon>eudicotyledons</taxon>
        <taxon>Gunneridae</taxon>
        <taxon>Pentapetalae</taxon>
        <taxon>rosids</taxon>
        <taxon>malvids</taxon>
        <taxon>Brassicales</taxon>
        <taxon>Brassicaceae</taxon>
        <taxon>Brassiceae</taxon>
        <taxon>Brassica</taxon>
    </lineage>
</organism>
<gene>
    <name evidence="1" type="ORF">F2Q70_00010607</name>
</gene>